<evidence type="ECO:0000256" key="1">
    <source>
        <dbReference type="ARBA" id="ARBA00022670"/>
    </source>
</evidence>
<evidence type="ECO:0000259" key="5">
    <source>
        <dbReference type="Pfam" id="PF20436"/>
    </source>
</evidence>
<dbReference type="GO" id="GO:0030163">
    <property type="term" value="P:protein catabolic process"/>
    <property type="evidence" value="ECO:0007669"/>
    <property type="project" value="InterPro"/>
</dbReference>
<dbReference type="InterPro" id="IPR027065">
    <property type="entry name" value="Lon_Prtase"/>
</dbReference>
<dbReference type="Proteomes" id="UP000295361">
    <property type="component" value="Unassembled WGS sequence"/>
</dbReference>
<dbReference type="PANTHER" id="PTHR10046">
    <property type="entry name" value="ATP DEPENDENT LON PROTEASE FAMILY MEMBER"/>
    <property type="match status" value="1"/>
</dbReference>
<dbReference type="InterPro" id="IPR014721">
    <property type="entry name" value="Ribsml_uS5_D2-typ_fold_subgr"/>
</dbReference>
<dbReference type="GO" id="GO:0006508">
    <property type="term" value="P:proteolysis"/>
    <property type="evidence" value="ECO:0007669"/>
    <property type="project" value="UniProtKB-KW"/>
</dbReference>
<keyword evidence="8" id="KW-1185">Reference proteome</keyword>
<dbReference type="Pfam" id="PF20436">
    <property type="entry name" value="LonB_AAA-LID"/>
    <property type="match status" value="1"/>
</dbReference>
<dbReference type="AlphaFoldDB" id="A0A4R6QR67"/>
<dbReference type="SUPFAM" id="SSF52540">
    <property type="entry name" value="P-loop containing nucleoside triphosphate hydrolases"/>
    <property type="match status" value="1"/>
</dbReference>
<name>A0A4R6QR67_9BURK</name>
<proteinExistence type="predicted"/>
<feature type="domain" description="Lon proteolytic" evidence="3">
    <location>
        <begin position="660"/>
        <end position="742"/>
    </location>
</feature>
<gene>
    <name evidence="7" type="ORF">DES47_10110</name>
</gene>
<dbReference type="RefSeq" id="WP_133698639.1">
    <property type="nucleotide sequence ID" value="NZ_SNXS01000001.1"/>
</dbReference>
<organism evidence="7 8">
    <name type="scientific">Roseateles toxinivorans</name>
    <dbReference type="NCBI Taxonomy" id="270368"/>
    <lineage>
        <taxon>Bacteria</taxon>
        <taxon>Pseudomonadati</taxon>
        <taxon>Pseudomonadota</taxon>
        <taxon>Betaproteobacteria</taxon>
        <taxon>Burkholderiales</taxon>
        <taxon>Sphaerotilaceae</taxon>
        <taxon>Roseateles</taxon>
    </lineage>
</organism>
<evidence type="ECO:0000259" key="4">
    <source>
        <dbReference type="Pfam" id="PF13654"/>
    </source>
</evidence>
<feature type="region of interest" description="Disordered" evidence="2">
    <location>
        <begin position="801"/>
        <end position="828"/>
    </location>
</feature>
<feature type="domain" description="Lon protease AAA" evidence="4">
    <location>
        <begin position="326"/>
        <end position="458"/>
    </location>
</feature>
<dbReference type="SUPFAM" id="SSF54211">
    <property type="entry name" value="Ribosomal protein S5 domain 2-like"/>
    <property type="match status" value="1"/>
</dbReference>
<dbReference type="InterPro" id="IPR027417">
    <property type="entry name" value="P-loop_NTPase"/>
</dbReference>
<dbReference type="Gene3D" id="1.10.8.60">
    <property type="match status" value="1"/>
</dbReference>
<feature type="domain" description="Lon-like helical" evidence="6">
    <location>
        <begin position="88"/>
        <end position="121"/>
    </location>
</feature>
<dbReference type="Gene3D" id="3.30.230.10">
    <property type="match status" value="1"/>
</dbReference>
<dbReference type="InterPro" id="IPR046843">
    <property type="entry name" value="LonB_AAA-LID"/>
</dbReference>
<feature type="domain" description="LonB AAA+ ATPase LID" evidence="5">
    <location>
        <begin position="486"/>
        <end position="550"/>
    </location>
</feature>
<evidence type="ECO:0000313" key="8">
    <source>
        <dbReference type="Proteomes" id="UP000295361"/>
    </source>
</evidence>
<dbReference type="GO" id="GO:0004252">
    <property type="term" value="F:serine-type endopeptidase activity"/>
    <property type="evidence" value="ECO:0007669"/>
    <property type="project" value="InterPro"/>
</dbReference>
<comment type="caution">
    <text evidence="7">The sequence shown here is derived from an EMBL/GenBank/DDBJ whole genome shotgun (WGS) entry which is preliminary data.</text>
</comment>
<dbReference type="Pfam" id="PF13654">
    <property type="entry name" value="AAA_32"/>
    <property type="match status" value="1"/>
</dbReference>
<dbReference type="EMBL" id="SNXS01000001">
    <property type="protein sequence ID" value="TDP73964.1"/>
    <property type="molecule type" value="Genomic_DNA"/>
</dbReference>
<keyword evidence="1 7" id="KW-0378">Hydrolase</keyword>
<dbReference type="GO" id="GO:0004176">
    <property type="term" value="F:ATP-dependent peptidase activity"/>
    <property type="evidence" value="ECO:0007669"/>
    <property type="project" value="InterPro"/>
</dbReference>
<evidence type="ECO:0000256" key="2">
    <source>
        <dbReference type="SAM" id="MobiDB-lite"/>
    </source>
</evidence>
<reference evidence="7 8" key="1">
    <citation type="submission" date="2019-03" db="EMBL/GenBank/DDBJ databases">
        <title>Genomic Encyclopedia of Type Strains, Phase IV (KMG-IV): sequencing the most valuable type-strain genomes for metagenomic binning, comparative biology and taxonomic classification.</title>
        <authorList>
            <person name="Goeker M."/>
        </authorList>
    </citation>
    <scope>NUCLEOTIDE SEQUENCE [LARGE SCALE GENOMIC DNA]</scope>
    <source>
        <strain evidence="7 8">DSM 16998</strain>
    </source>
</reference>
<dbReference type="InterPro" id="IPR020568">
    <property type="entry name" value="Ribosomal_Su5_D2-typ_SF"/>
</dbReference>
<protein>
    <submittedName>
        <fullName evidence="7">Putative ATP-dependent protease</fullName>
    </submittedName>
</protein>
<evidence type="ECO:0000259" key="6">
    <source>
        <dbReference type="Pfam" id="PF20437"/>
    </source>
</evidence>
<dbReference type="InterPro" id="IPR046844">
    <property type="entry name" value="Lon-like_helical"/>
</dbReference>
<accession>A0A4R6QR67</accession>
<dbReference type="GO" id="GO:0005524">
    <property type="term" value="F:ATP binding"/>
    <property type="evidence" value="ECO:0007669"/>
    <property type="project" value="InterPro"/>
</dbReference>
<dbReference type="OrthoDB" id="9758568at2"/>
<dbReference type="InterPro" id="IPR041699">
    <property type="entry name" value="AAA_32"/>
</dbReference>
<dbReference type="PRINTS" id="PR00830">
    <property type="entry name" value="ENDOLAPTASE"/>
</dbReference>
<dbReference type="Pfam" id="PF05362">
    <property type="entry name" value="Lon_C"/>
    <property type="match status" value="1"/>
</dbReference>
<evidence type="ECO:0000313" key="7">
    <source>
        <dbReference type="EMBL" id="TDP73964.1"/>
    </source>
</evidence>
<sequence>MSSRLLPPAELRLRIDPASLGFADTSELIELPLPWIGQARAEQAARFGLRMDQADYNLFVLGEVGTGRTTLMRQMMASEAALRAVPPDLCYLHNFEAPEHPRALRLPAGEGRLLRQQMAEFVKLLVSELPKRLQAQDMAAESERITAAHKAEEDRAYAELSAFAEARNFGLLREEGRMVFTQRDAKGEPLTAGTALTLSHEQRTALEAAEEALRTEISRFLEKTRAGELLMKEALTTQRRRVIKPLLEHQLQEIRNKLRKQIKDSVKLGQYLDQARDDVLDNLELFQPGAQTNADAEADVETRIEALDALCSRLGVNVVVDNHGMQGAPVITDDNPLFRALFGSIEYASENDVLVTDHSRIRAGSLLKAHGGFLMLHLRDLLADEQVWEKLRRFLRSGRLQIEEPGMVYAPIAAVSLQPEPLDVEVKIVLIASVDEYYVVQEGDPEFARRFRCKVDFAESFLATPESHRATAVFVAHTCRRLGLAHFSAAAVAALIATTHREAEDQIRQSAIFAHAEALVMEAAAMARGRGASLVEAGDVQEAIEARRHRHDYPEQRLQESILDGERLLDVSGMRIGQVNGLTVVSLGDYEFGFPVRVTARTHAGDEGLLNIEREVKLSGPIHDKGVLILQSYLSALFAHIAPLALNASVVFEQEYNGVEGDSASCAEFYVLLSRLSGLPLRQGIAVTGAVNQQGEMLPVGGINEKVEGYFRSCELLGLDGGQGVLIPQRNRRHLMLAPRVVEAVAQGRFHIYTADSAADGMELLTGQPFGELQGHAYPADSVLGRAQKTLQDYRRACEASGSPAAAQRRTRWLQTPALPPAEPRRRG</sequence>
<dbReference type="InParanoid" id="A0A4R6QR67"/>
<dbReference type="Pfam" id="PF20437">
    <property type="entry name" value="LonC_helical"/>
    <property type="match status" value="1"/>
</dbReference>
<keyword evidence="1 7" id="KW-0645">Protease</keyword>
<dbReference type="Gene3D" id="3.40.50.300">
    <property type="entry name" value="P-loop containing nucleotide triphosphate hydrolases"/>
    <property type="match status" value="2"/>
</dbReference>
<evidence type="ECO:0000259" key="3">
    <source>
        <dbReference type="Pfam" id="PF05362"/>
    </source>
</evidence>
<dbReference type="InterPro" id="IPR008269">
    <property type="entry name" value="Lon_proteolytic"/>
</dbReference>